<gene>
    <name evidence="2" type="ORF">SDC9_51724</name>
</gene>
<feature type="domain" description="Outer membrane protein beta-barrel" evidence="1">
    <location>
        <begin position="26"/>
        <end position="210"/>
    </location>
</feature>
<evidence type="ECO:0000259" key="1">
    <source>
        <dbReference type="Pfam" id="PF13568"/>
    </source>
</evidence>
<sequence length="237" mass="27403">MRFPLVFAPLAFLLFLFHSSSAQEQGIENLPRFDMRLVHFGFTLGFNDMDFTLRRPESDGPIDSVLNITTESQYGFQIAIVSDLRLGSNMNLRFVPGLSFGDRKVHYDVYHPSTGITTSVPKTAESTFLDFPLLFKYKTNRITNFRAYVLFGGKYSLDLASQSKKKQEDEALLKLLPHDYSLDIGTGVEWYLEYFKFGIELRMSYGIPDVLKRENTIYTNNIESLRSKLFWICFTFE</sequence>
<dbReference type="Pfam" id="PF13568">
    <property type="entry name" value="OMP_b-brl_2"/>
    <property type="match status" value="1"/>
</dbReference>
<reference evidence="2" key="1">
    <citation type="submission" date="2019-08" db="EMBL/GenBank/DDBJ databases">
        <authorList>
            <person name="Kucharzyk K."/>
            <person name="Murdoch R.W."/>
            <person name="Higgins S."/>
            <person name="Loffler F."/>
        </authorList>
    </citation>
    <scope>NUCLEOTIDE SEQUENCE</scope>
</reference>
<dbReference type="InterPro" id="IPR025665">
    <property type="entry name" value="Beta-barrel_OMP_2"/>
</dbReference>
<dbReference type="AlphaFoldDB" id="A0A644WTF5"/>
<dbReference type="EMBL" id="VSSQ01001131">
    <property type="protein sequence ID" value="MPM05434.1"/>
    <property type="molecule type" value="Genomic_DNA"/>
</dbReference>
<accession>A0A644WTF5</accession>
<protein>
    <recommendedName>
        <fullName evidence="1">Outer membrane protein beta-barrel domain-containing protein</fullName>
    </recommendedName>
</protein>
<proteinExistence type="predicted"/>
<evidence type="ECO:0000313" key="2">
    <source>
        <dbReference type="EMBL" id="MPM05434.1"/>
    </source>
</evidence>
<comment type="caution">
    <text evidence="2">The sequence shown here is derived from an EMBL/GenBank/DDBJ whole genome shotgun (WGS) entry which is preliminary data.</text>
</comment>
<name>A0A644WTF5_9ZZZZ</name>
<organism evidence="2">
    <name type="scientific">bioreactor metagenome</name>
    <dbReference type="NCBI Taxonomy" id="1076179"/>
    <lineage>
        <taxon>unclassified sequences</taxon>
        <taxon>metagenomes</taxon>
        <taxon>ecological metagenomes</taxon>
    </lineage>
</organism>